<proteinExistence type="predicted"/>
<dbReference type="RefSeq" id="WP_052426535.1">
    <property type="nucleotide sequence ID" value="NZ_AXCY01000145.1"/>
</dbReference>
<evidence type="ECO:0000259" key="2">
    <source>
        <dbReference type="PROSITE" id="PS50943"/>
    </source>
</evidence>
<sequence>MDSESRDGEAFGTLLRRLREGAGLTQEELAERAGLTAHGVSALERGTRTRPYPHTVRSLAGALGLDEVGVRTLVAAVPRRPRRSDPADRPTEVTTRSEADPGGPTTGPAGAVHPASDHAATAHAASGPTATAVTPPASVRTPVPTPVPAPVTALVGRDDDVAAVTSLLRRTTARLVTLTGTGGVGKTTLALAVARAVGGDHADGVAVVPLAAVDDGALVVPAVARALGLSVLEAPDAEQRLLAELAGSRTLLVLDNLEHLPEVGMLVARLLEACPGVVVLATSRAALRVRGESEYAVQPLALPPSDALVEESPACALLLERARAVSPGFGSRADDGAAVAAICRRLAGIPLALELAAARARVLDAPSLLARLDESMARDGATDLPPRQRTMRATLDWGYRLLGHDERALYRRLSVCSGGCDLDAVEALGADLPDPVGLLERLVEHSLVVVHAGDGGGPRYRMLEPVLQHARSLLEEDDAERVAARTAHARHFLASAEDAAPRLEGADQVRWLERAVADDANLASAVEWWVESGDGARAGAMVWHLWLYWWLRGNLLRGRRLAEAALTLPMPRVERAKATLTMSAMAFAQGDLDASGYGWGVAWELAAGTDDVGAQVGAAGGCGLVALARGDLALAERWFRSAIDLTGDGPAGAWVAALSHIWLGTVRLLQGDPTGAVEQIRPGLESARRRGDRLTTYIGLYGLVQAALAEGRTDDARTYLVEGIGLSAQTRDLANLSHFLESLAVVEGATGDHLRAATLLGASLDLRERVGADVYGYYLPDPALRGRTEAESLAALGPSGLAIATDAGRALGPDGAIAYALAGEA</sequence>
<dbReference type="InterPro" id="IPR001387">
    <property type="entry name" value="Cro/C1-type_HTH"/>
</dbReference>
<dbReference type="PRINTS" id="PR00364">
    <property type="entry name" value="DISEASERSIST"/>
</dbReference>
<feature type="domain" description="HTH cro/C1-type" evidence="2">
    <location>
        <begin position="15"/>
        <end position="70"/>
    </location>
</feature>
<dbReference type="OrthoDB" id="3691954at2"/>
<feature type="region of interest" description="Disordered" evidence="1">
    <location>
        <begin position="76"/>
        <end position="145"/>
    </location>
</feature>
<dbReference type="Pfam" id="PF13560">
    <property type="entry name" value="HTH_31"/>
    <property type="match status" value="1"/>
</dbReference>
<dbReference type="Gene3D" id="3.40.50.300">
    <property type="entry name" value="P-loop containing nucleotide triphosphate hydrolases"/>
    <property type="match status" value="1"/>
</dbReference>
<reference evidence="3 4" key="1">
    <citation type="submission" date="2013-08" db="EMBL/GenBank/DDBJ databases">
        <title>Genome sequencing of Cellulomonas carbonis T26.</title>
        <authorList>
            <person name="Chen F."/>
            <person name="Li Y."/>
            <person name="Wang G."/>
        </authorList>
    </citation>
    <scope>NUCLEOTIDE SEQUENCE [LARGE SCALE GENOMIC DNA]</scope>
    <source>
        <strain evidence="3 4">T26</strain>
    </source>
</reference>
<dbReference type="SUPFAM" id="SSF48452">
    <property type="entry name" value="TPR-like"/>
    <property type="match status" value="1"/>
</dbReference>
<evidence type="ECO:0000256" key="1">
    <source>
        <dbReference type="SAM" id="MobiDB-lite"/>
    </source>
</evidence>
<dbReference type="Pfam" id="PF25872">
    <property type="entry name" value="HTH_77"/>
    <property type="match status" value="1"/>
</dbReference>
<dbReference type="CDD" id="cd00093">
    <property type="entry name" value="HTH_XRE"/>
    <property type="match status" value="1"/>
</dbReference>
<dbReference type="Gene3D" id="1.10.260.40">
    <property type="entry name" value="lambda repressor-like DNA-binding domains"/>
    <property type="match status" value="1"/>
</dbReference>
<accession>A0A0A0BP57</accession>
<gene>
    <name evidence="3" type="ORF">N868_13355</name>
</gene>
<dbReference type="SUPFAM" id="SSF52540">
    <property type="entry name" value="P-loop containing nucleoside triphosphate hydrolases"/>
    <property type="match status" value="1"/>
</dbReference>
<dbReference type="PANTHER" id="PTHR47691:SF3">
    <property type="entry name" value="HTH-TYPE TRANSCRIPTIONAL REGULATOR RV0890C-RELATED"/>
    <property type="match status" value="1"/>
</dbReference>
<dbReference type="EMBL" id="AXCY01000145">
    <property type="protein sequence ID" value="KGM08884.1"/>
    <property type="molecule type" value="Genomic_DNA"/>
</dbReference>
<protein>
    <recommendedName>
        <fullName evidence="2">HTH cro/C1-type domain-containing protein</fullName>
    </recommendedName>
</protein>
<dbReference type="PROSITE" id="PS50943">
    <property type="entry name" value="HTH_CROC1"/>
    <property type="match status" value="1"/>
</dbReference>
<dbReference type="SUPFAM" id="SSF47413">
    <property type="entry name" value="lambda repressor-like DNA-binding domains"/>
    <property type="match status" value="1"/>
</dbReference>
<organism evidence="3 4">
    <name type="scientific">Cellulomonas carbonis T26</name>
    <dbReference type="NCBI Taxonomy" id="947969"/>
    <lineage>
        <taxon>Bacteria</taxon>
        <taxon>Bacillati</taxon>
        <taxon>Actinomycetota</taxon>
        <taxon>Actinomycetes</taxon>
        <taxon>Micrococcales</taxon>
        <taxon>Cellulomonadaceae</taxon>
        <taxon>Cellulomonas</taxon>
    </lineage>
</organism>
<keyword evidence="4" id="KW-1185">Reference proteome</keyword>
<feature type="compositionally biased region" description="Low complexity" evidence="1">
    <location>
        <begin position="100"/>
        <end position="142"/>
    </location>
</feature>
<dbReference type="AlphaFoldDB" id="A0A0A0BP57"/>
<dbReference type="InterPro" id="IPR027417">
    <property type="entry name" value="P-loop_NTPase"/>
</dbReference>
<comment type="caution">
    <text evidence="3">The sequence shown here is derived from an EMBL/GenBank/DDBJ whole genome shotgun (WGS) entry which is preliminary data.</text>
</comment>
<dbReference type="Proteomes" id="UP000029839">
    <property type="component" value="Unassembled WGS sequence"/>
</dbReference>
<evidence type="ECO:0000313" key="4">
    <source>
        <dbReference type="Proteomes" id="UP000029839"/>
    </source>
</evidence>
<dbReference type="Gene3D" id="1.25.40.10">
    <property type="entry name" value="Tetratricopeptide repeat domain"/>
    <property type="match status" value="1"/>
</dbReference>
<dbReference type="Pfam" id="PF13401">
    <property type="entry name" value="AAA_22"/>
    <property type="match status" value="1"/>
</dbReference>
<dbReference type="GO" id="GO:0003677">
    <property type="term" value="F:DNA binding"/>
    <property type="evidence" value="ECO:0007669"/>
    <property type="project" value="InterPro"/>
</dbReference>
<feature type="compositionally biased region" description="Basic and acidic residues" evidence="1">
    <location>
        <begin position="83"/>
        <end position="99"/>
    </location>
</feature>
<evidence type="ECO:0000313" key="3">
    <source>
        <dbReference type="EMBL" id="KGM08884.1"/>
    </source>
</evidence>
<dbReference type="InterPro" id="IPR049945">
    <property type="entry name" value="AAA_22"/>
</dbReference>
<dbReference type="InterPro" id="IPR010982">
    <property type="entry name" value="Lambda_DNA-bd_dom_sf"/>
</dbReference>
<dbReference type="InterPro" id="IPR058852">
    <property type="entry name" value="HTH_77"/>
</dbReference>
<dbReference type="PANTHER" id="PTHR47691">
    <property type="entry name" value="REGULATOR-RELATED"/>
    <property type="match status" value="1"/>
</dbReference>
<name>A0A0A0BP57_9CELL</name>
<dbReference type="InterPro" id="IPR011990">
    <property type="entry name" value="TPR-like_helical_dom_sf"/>
</dbReference>
<dbReference type="SMART" id="SM00530">
    <property type="entry name" value="HTH_XRE"/>
    <property type="match status" value="1"/>
</dbReference>
<reference evidence="3 4" key="2">
    <citation type="journal article" date="2015" name="Stand. Genomic Sci.">
        <title>Draft genome sequence of Cellulomonas carbonis T26(T) and comparative analysis of six Cellulomonas genomes.</title>
        <authorList>
            <person name="Zhuang W."/>
            <person name="Zhang S."/>
            <person name="Xia X."/>
            <person name="Wang G."/>
        </authorList>
    </citation>
    <scope>NUCLEOTIDE SEQUENCE [LARGE SCALE GENOMIC DNA]</scope>
    <source>
        <strain evidence="3 4">T26</strain>
    </source>
</reference>